<accession>A0A8B9ALA3</accession>
<dbReference type="InterPro" id="IPR021109">
    <property type="entry name" value="Peptidase_aspartic_dom_sf"/>
</dbReference>
<evidence type="ECO:0000256" key="1">
    <source>
        <dbReference type="SAM" id="MobiDB-lite"/>
    </source>
</evidence>
<dbReference type="InterPro" id="IPR043502">
    <property type="entry name" value="DNA/RNA_pol_sf"/>
</dbReference>
<dbReference type="Pfam" id="PF03732">
    <property type="entry name" value="Retrotrans_gag"/>
    <property type="match status" value="1"/>
</dbReference>
<gene>
    <name evidence="4" type="primary">LOC120111962</name>
</gene>
<dbReference type="SUPFAM" id="SSF56672">
    <property type="entry name" value="DNA/RNA polymerases"/>
    <property type="match status" value="1"/>
</dbReference>
<reference evidence="4" key="2">
    <citation type="submission" date="2025-08" db="UniProtKB">
        <authorList>
            <consortium name="RefSeq"/>
        </authorList>
    </citation>
    <scope>IDENTIFICATION</scope>
    <source>
        <tissue evidence="4">Young leaves</tissue>
    </source>
</reference>
<dbReference type="CDD" id="cd00303">
    <property type="entry name" value="retropepsin_like"/>
    <property type="match status" value="1"/>
</dbReference>
<evidence type="ECO:0000313" key="4">
    <source>
        <dbReference type="RefSeq" id="XP_038986462.1"/>
    </source>
</evidence>
<dbReference type="GO" id="GO:0006508">
    <property type="term" value="P:proteolysis"/>
    <property type="evidence" value="ECO:0007669"/>
    <property type="project" value="InterPro"/>
</dbReference>
<organism evidence="3 4">
    <name type="scientific">Phoenix dactylifera</name>
    <name type="common">Date palm</name>
    <dbReference type="NCBI Taxonomy" id="42345"/>
    <lineage>
        <taxon>Eukaryota</taxon>
        <taxon>Viridiplantae</taxon>
        <taxon>Streptophyta</taxon>
        <taxon>Embryophyta</taxon>
        <taxon>Tracheophyta</taxon>
        <taxon>Spermatophyta</taxon>
        <taxon>Magnoliopsida</taxon>
        <taxon>Liliopsida</taxon>
        <taxon>Arecaceae</taxon>
        <taxon>Coryphoideae</taxon>
        <taxon>Phoeniceae</taxon>
        <taxon>Phoenix</taxon>
    </lineage>
</organism>
<dbReference type="AlphaFoldDB" id="A0A8B9ALA3"/>
<dbReference type="Gene3D" id="3.10.10.10">
    <property type="entry name" value="HIV Type 1 Reverse Transcriptase, subunit A, domain 1"/>
    <property type="match status" value="1"/>
</dbReference>
<keyword evidence="3" id="KW-1185">Reference proteome</keyword>
<feature type="region of interest" description="Disordered" evidence="1">
    <location>
        <begin position="59"/>
        <end position="88"/>
    </location>
</feature>
<name>A0A8B9ALA3_PHODC</name>
<dbReference type="SUPFAM" id="SSF50630">
    <property type="entry name" value="Acid proteases"/>
    <property type="match status" value="1"/>
</dbReference>
<dbReference type="InterPro" id="IPR001969">
    <property type="entry name" value="Aspartic_peptidase_AS"/>
</dbReference>
<feature type="compositionally biased region" description="Polar residues" evidence="1">
    <location>
        <begin position="65"/>
        <end position="81"/>
    </location>
</feature>
<dbReference type="PANTHER" id="PTHR15503">
    <property type="entry name" value="LDOC1 RELATED"/>
    <property type="match status" value="1"/>
</dbReference>
<sequence length="644" mass="74187">MGTHKERLERLEYDLQDVREGQMRVVAESADTRVQIRGLEERMQEVLAALNGLRTIHSHAERGSSSRQPSSRNEGSSNTGGSRFIKMDFPRFAGDDPTEWLSRAMQYFEYQELADDQRVAVASFHLEGEANQWWQWLKRVQRDEGIVITWEVFERELWCRFGPTEFESFDEALSRVKQTGTLRDYQRDFERLANKVVGWPQSALIGTFLGGLKDEIADEVRMSKPRTLREAISVARMKDEQITRRRKQLRTEPVRPTPARFMAAAPPTSVPTATKQVVGSPIKRLLWDEMQRRRERGLCFNCNERFTPGHRCKTPQLFLIENAATTDEEECTNQPRNEPVMNKLEWEEAEEQAEITLHAFSSWKGPQTMKLLAQVEKQPVTVLVDSGSSHNFISERVARLLRLPVTTTDGFTVRIADGGQLSCHEKHEEVPLEVQGFKFKIILFALPLQGLDIVLGIQWLESLGPVLCDWRNLTMRFSWEGESRLLRGQCHSTTKEISVQSLHKESHGGGALFALTMKRRDQDMDQATLPFDIKELLDEFTLLFDEPRSLPPARDVDHRIPLKEGVTAVNVRPYRYAHFQKSEIEKQVAEMLKTGIIRPSQSPFSSPVLLVKKKDGSWRFCTDYRALNEVTIKDRFPIPTRRHD</sequence>
<protein>
    <submittedName>
        <fullName evidence="4">Uncharacterized protein LOC120111962</fullName>
    </submittedName>
</protein>
<dbReference type="OrthoDB" id="696591at2759"/>
<dbReference type="GeneID" id="120111962"/>
<evidence type="ECO:0000313" key="3">
    <source>
        <dbReference type="Proteomes" id="UP000228380"/>
    </source>
</evidence>
<dbReference type="RefSeq" id="XP_038986462.1">
    <property type="nucleotide sequence ID" value="XM_039130534.1"/>
</dbReference>
<dbReference type="PANTHER" id="PTHR15503:SF22">
    <property type="entry name" value="TRANSPOSON TY3-I GAG POLYPROTEIN"/>
    <property type="match status" value="1"/>
</dbReference>
<dbReference type="InterPro" id="IPR032567">
    <property type="entry name" value="RTL1-rel"/>
</dbReference>
<dbReference type="Pfam" id="PF08284">
    <property type="entry name" value="RVP_2"/>
    <property type="match status" value="1"/>
</dbReference>
<dbReference type="KEGG" id="pda:120111962"/>
<dbReference type="Proteomes" id="UP000228380">
    <property type="component" value="Chromosome 9"/>
</dbReference>
<dbReference type="InterPro" id="IPR005162">
    <property type="entry name" value="Retrotrans_gag_dom"/>
</dbReference>
<dbReference type="PROSITE" id="PS00141">
    <property type="entry name" value="ASP_PROTEASE"/>
    <property type="match status" value="1"/>
</dbReference>
<feature type="domain" description="Retrotransposon gag" evidence="2">
    <location>
        <begin position="121"/>
        <end position="213"/>
    </location>
</feature>
<dbReference type="Gene3D" id="2.40.70.10">
    <property type="entry name" value="Acid Proteases"/>
    <property type="match status" value="1"/>
</dbReference>
<evidence type="ECO:0000259" key="2">
    <source>
        <dbReference type="Pfam" id="PF03732"/>
    </source>
</evidence>
<reference evidence="3" key="1">
    <citation type="journal article" date="2019" name="Nat. Commun.">
        <title>Genome-wide association mapping of date palm fruit traits.</title>
        <authorList>
            <person name="Hazzouri K.M."/>
            <person name="Gros-Balthazard M."/>
            <person name="Flowers J.M."/>
            <person name="Copetti D."/>
            <person name="Lemansour A."/>
            <person name="Lebrun M."/>
            <person name="Masmoudi K."/>
            <person name="Ferrand S."/>
            <person name="Dhar M.I."/>
            <person name="Fresquez Z.A."/>
            <person name="Rosas U."/>
            <person name="Zhang J."/>
            <person name="Talag J."/>
            <person name="Lee S."/>
            <person name="Kudrna D."/>
            <person name="Powell R.F."/>
            <person name="Leitch I.J."/>
            <person name="Krueger R.R."/>
            <person name="Wing R.A."/>
            <person name="Amiri K.M.A."/>
            <person name="Purugganan M.D."/>
        </authorList>
    </citation>
    <scope>NUCLEOTIDE SEQUENCE [LARGE SCALE GENOMIC DNA]</scope>
    <source>
        <strain evidence="3">cv. Khalas</strain>
    </source>
</reference>
<dbReference type="GO" id="GO:0004190">
    <property type="term" value="F:aspartic-type endopeptidase activity"/>
    <property type="evidence" value="ECO:0007669"/>
    <property type="project" value="InterPro"/>
</dbReference>
<proteinExistence type="predicted"/>